<gene>
    <name evidence="2" type="ORF">BOO71_0000700</name>
</gene>
<evidence type="ECO:0000313" key="2">
    <source>
        <dbReference type="EMBL" id="OLV20224.1"/>
    </source>
</evidence>
<keyword evidence="3" id="KW-1185">Reference proteome</keyword>
<comment type="caution">
    <text evidence="2">The sequence shown here is derived from an EMBL/GenBank/DDBJ whole genome shotgun (WGS) entry which is preliminary data.</text>
</comment>
<feature type="region of interest" description="Disordered" evidence="1">
    <location>
        <begin position="1"/>
        <end position="23"/>
    </location>
</feature>
<dbReference type="Proteomes" id="UP000186607">
    <property type="component" value="Unassembled WGS sequence"/>
</dbReference>
<dbReference type="EMBL" id="MSTI01000007">
    <property type="protein sequence ID" value="OLV20224.1"/>
    <property type="molecule type" value="Genomic_DNA"/>
</dbReference>
<accession>A0A1U7P4Y0</accession>
<sequence>MLTPESLSEMAQELEKRGGQAREAAMSTDDFLNAMCVLVPGQSREEHLQELRWQLGFLARPLRS</sequence>
<reference evidence="2 3" key="1">
    <citation type="submission" date="2017-01" db="EMBL/GenBank/DDBJ databases">
        <title>Genome Analysis of Deinococcus marmoris KOPRI26562.</title>
        <authorList>
            <person name="Kim J.H."/>
            <person name="Oh H.-M."/>
        </authorList>
    </citation>
    <scope>NUCLEOTIDE SEQUENCE [LARGE SCALE GENOMIC DNA]</scope>
    <source>
        <strain evidence="2 3">KOPRI26562</strain>
    </source>
</reference>
<dbReference type="RefSeq" id="WP_075830175.1">
    <property type="nucleotide sequence ID" value="NZ_MSTI01000007.1"/>
</dbReference>
<dbReference type="AlphaFoldDB" id="A0A1U7P4Y0"/>
<name>A0A1U7P4Y0_9DEIO</name>
<proteinExistence type="predicted"/>
<organism evidence="2 3">
    <name type="scientific">Deinococcus marmoris</name>
    <dbReference type="NCBI Taxonomy" id="249408"/>
    <lineage>
        <taxon>Bacteria</taxon>
        <taxon>Thermotogati</taxon>
        <taxon>Deinococcota</taxon>
        <taxon>Deinococci</taxon>
        <taxon>Deinococcales</taxon>
        <taxon>Deinococcaceae</taxon>
        <taxon>Deinococcus</taxon>
    </lineage>
</organism>
<dbReference type="STRING" id="249408.BOO71_0000700"/>
<evidence type="ECO:0000256" key="1">
    <source>
        <dbReference type="SAM" id="MobiDB-lite"/>
    </source>
</evidence>
<protein>
    <submittedName>
        <fullName evidence="2">Uncharacterized protein</fullName>
    </submittedName>
</protein>
<evidence type="ECO:0000313" key="3">
    <source>
        <dbReference type="Proteomes" id="UP000186607"/>
    </source>
</evidence>